<name>A0A853JIZ6_9GAMM</name>
<sequence length="99" mass="10733">MNARSALSLEIHPFDARGIGRRFRHAAIFGAIDALQPGEGMRFVNDHDPLPLLEQLRARYGGSLSIEYVQRQAGEIVIDFAVVRAPVHGEAGECCGGCS</sequence>
<dbReference type="AlphaFoldDB" id="A0A853JIZ6"/>
<proteinExistence type="predicted"/>
<comment type="caution">
    <text evidence="2">The sequence shown here is derived from an EMBL/GenBank/DDBJ whole genome shotgun (WGS) entry which is preliminary data.</text>
</comment>
<evidence type="ECO:0000259" key="1">
    <source>
        <dbReference type="Pfam" id="PF10006"/>
    </source>
</evidence>
<dbReference type="EMBL" id="JACCKA010000094">
    <property type="protein sequence ID" value="NZA28549.1"/>
    <property type="molecule type" value="Genomic_DNA"/>
</dbReference>
<dbReference type="Pfam" id="PF10006">
    <property type="entry name" value="DUF2249"/>
    <property type="match status" value="1"/>
</dbReference>
<protein>
    <submittedName>
        <fullName evidence="2">DUF2249 domain-containing protein</fullName>
    </submittedName>
</protein>
<keyword evidence="3" id="KW-1185">Reference proteome</keyword>
<reference evidence="2 3" key="1">
    <citation type="submission" date="2020-07" db="EMBL/GenBank/DDBJ databases">
        <title>Luteimonas sp. SJ-92.</title>
        <authorList>
            <person name="Huang X.-X."/>
            <person name="Xu L."/>
            <person name="Sun J.-Q."/>
        </authorList>
    </citation>
    <scope>NUCLEOTIDE SEQUENCE [LARGE SCALE GENOMIC DNA]</scope>
    <source>
        <strain evidence="2 3">SJ-92</strain>
    </source>
</reference>
<evidence type="ECO:0000313" key="3">
    <source>
        <dbReference type="Proteomes" id="UP000578091"/>
    </source>
</evidence>
<dbReference type="RefSeq" id="WP_180680312.1">
    <property type="nucleotide sequence ID" value="NZ_JACCKA010000094.1"/>
</dbReference>
<gene>
    <name evidence="2" type="ORF">H0E84_19430</name>
</gene>
<feature type="domain" description="DUF2249" evidence="1">
    <location>
        <begin position="14"/>
        <end position="81"/>
    </location>
</feature>
<dbReference type="Proteomes" id="UP000578091">
    <property type="component" value="Unassembled WGS sequence"/>
</dbReference>
<dbReference type="InterPro" id="IPR018720">
    <property type="entry name" value="DUF2249"/>
</dbReference>
<evidence type="ECO:0000313" key="2">
    <source>
        <dbReference type="EMBL" id="NZA28549.1"/>
    </source>
</evidence>
<organism evidence="2 3">
    <name type="scientific">Luteimonas salinisoli</name>
    <dbReference type="NCBI Taxonomy" id="2752307"/>
    <lineage>
        <taxon>Bacteria</taxon>
        <taxon>Pseudomonadati</taxon>
        <taxon>Pseudomonadota</taxon>
        <taxon>Gammaproteobacteria</taxon>
        <taxon>Lysobacterales</taxon>
        <taxon>Lysobacteraceae</taxon>
        <taxon>Luteimonas</taxon>
    </lineage>
</organism>
<accession>A0A853JIZ6</accession>